<dbReference type="AlphaFoldDB" id="A0A7W1XQQ0"/>
<protein>
    <submittedName>
        <fullName evidence="1">Heme-binding protein</fullName>
    </submittedName>
</protein>
<sequence>MKAFYKKLSISEKIVTKMMEAACRKAEELGIKINVAITDDGGNLKGFMRMDDAPLLSVEISQNKAYTAAAFGIATSEWYPMIKDEPELLYGIVHTDRLTIFGGGIPIVIDGQLAGGIGVSGGTAEQDALCAESALNVVKQNL</sequence>
<keyword evidence="2" id="KW-1185">Reference proteome</keyword>
<dbReference type="InterPro" id="IPR052517">
    <property type="entry name" value="GlcG_carb_metab_protein"/>
</dbReference>
<comment type="caution">
    <text evidence="1">The sequence shown here is derived from an EMBL/GenBank/DDBJ whole genome shotgun (WGS) entry which is preliminary data.</text>
</comment>
<dbReference type="SUPFAM" id="SSF143744">
    <property type="entry name" value="GlcG-like"/>
    <property type="match status" value="1"/>
</dbReference>
<dbReference type="PANTHER" id="PTHR34309">
    <property type="entry name" value="SLR1406 PROTEIN"/>
    <property type="match status" value="1"/>
</dbReference>
<dbReference type="PANTHER" id="PTHR34309:SF1">
    <property type="entry name" value="PROTEIN GLCG"/>
    <property type="match status" value="1"/>
</dbReference>
<reference evidence="1 2" key="1">
    <citation type="submission" date="2020-07" db="EMBL/GenBank/DDBJ databases">
        <title>Thermoactinomyces phylogeny.</title>
        <authorList>
            <person name="Dunlap C."/>
        </authorList>
    </citation>
    <scope>NUCLEOTIDE SEQUENCE [LARGE SCALE GENOMIC DNA]</scope>
    <source>
        <strain evidence="1 2">AMNI-1</strain>
    </source>
</reference>
<dbReference type="Gene3D" id="3.30.450.150">
    <property type="entry name" value="Haem-degrading domain"/>
    <property type="match status" value="1"/>
</dbReference>
<proteinExistence type="predicted"/>
<dbReference type="RefSeq" id="WP_181737815.1">
    <property type="nucleotide sequence ID" value="NZ_JACEOL010000009.1"/>
</dbReference>
<dbReference type="Pfam" id="PF03928">
    <property type="entry name" value="HbpS-like"/>
    <property type="match status" value="1"/>
</dbReference>
<gene>
    <name evidence="1" type="ORF">H2C83_03485</name>
</gene>
<name>A0A7W1XQQ0_9BACL</name>
<accession>A0A7W1XQQ0</accession>
<dbReference type="Proteomes" id="UP000538292">
    <property type="component" value="Unassembled WGS sequence"/>
</dbReference>
<dbReference type="InterPro" id="IPR038084">
    <property type="entry name" value="PduO/GlcC-like_sf"/>
</dbReference>
<evidence type="ECO:0000313" key="1">
    <source>
        <dbReference type="EMBL" id="MBA4601395.1"/>
    </source>
</evidence>
<evidence type="ECO:0000313" key="2">
    <source>
        <dbReference type="Proteomes" id="UP000538292"/>
    </source>
</evidence>
<dbReference type="InterPro" id="IPR005624">
    <property type="entry name" value="PduO/GlcC-like"/>
</dbReference>
<dbReference type="EMBL" id="JACEOL010000009">
    <property type="protein sequence ID" value="MBA4601395.1"/>
    <property type="molecule type" value="Genomic_DNA"/>
</dbReference>
<organism evidence="1 2">
    <name type="scientific">Thermoactinomyces mirandus</name>
    <dbReference type="NCBI Taxonomy" id="2756294"/>
    <lineage>
        <taxon>Bacteria</taxon>
        <taxon>Bacillati</taxon>
        <taxon>Bacillota</taxon>
        <taxon>Bacilli</taxon>
        <taxon>Bacillales</taxon>
        <taxon>Thermoactinomycetaceae</taxon>
        <taxon>Thermoactinomyces</taxon>
    </lineage>
</organism>